<feature type="region of interest" description="Disordered" evidence="2">
    <location>
        <begin position="1"/>
        <end position="27"/>
    </location>
</feature>
<evidence type="ECO:0000256" key="1">
    <source>
        <dbReference type="SAM" id="Coils"/>
    </source>
</evidence>
<feature type="region of interest" description="Disordered" evidence="2">
    <location>
        <begin position="454"/>
        <end position="495"/>
    </location>
</feature>
<feature type="compositionally biased region" description="Basic and acidic residues" evidence="2">
    <location>
        <begin position="485"/>
        <end position="495"/>
    </location>
</feature>
<evidence type="ECO:0008006" key="5">
    <source>
        <dbReference type="Google" id="ProtNLM"/>
    </source>
</evidence>
<dbReference type="RefSeq" id="XP_033391967.1">
    <property type="nucleotide sequence ID" value="XM_033542651.1"/>
</dbReference>
<feature type="region of interest" description="Disordered" evidence="2">
    <location>
        <begin position="160"/>
        <end position="191"/>
    </location>
</feature>
<evidence type="ECO:0000256" key="2">
    <source>
        <dbReference type="SAM" id="MobiDB-lite"/>
    </source>
</evidence>
<dbReference type="EMBL" id="ML995527">
    <property type="protein sequence ID" value="KAF2136249.1"/>
    <property type="molecule type" value="Genomic_DNA"/>
</dbReference>
<accession>A0A6A6AWD5</accession>
<feature type="compositionally biased region" description="Basic and acidic residues" evidence="2">
    <location>
        <begin position="211"/>
        <end position="222"/>
    </location>
</feature>
<feature type="coiled-coil region" evidence="1">
    <location>
        <begin position="306"/>
        <end position="335"/>
    </location>
</feature>
<keyword evidence="4" id="KW-1185">Reference proteome</keyword>
<dbReference type="GeneID" id="54300148"/>
<reference evidence="3" key="1">
    <citation type="journal article" date="2020" name="Stud. Mycol.">
        <title>101 Dothideomycetes genomes: a test case for predicting lifestyles and emergence of pathogens.</title>
        <authorList>
            <person name="Haridas S."/>
            <person name="Albert R."/>
            <person name="Binder M."/>
            <person name="Bloem J."/>
            <person name="Labutti K."/>
            <person name="Salamov A."/>
            <person name="Andreopoulos B."/>
            <person name="Baker S."/>
            <person name="Barry K."/>
            <person name="Bills G."/>
            <person name="Bluhm B."/>
            <person name="Cannon C."/>
            <person name="Castanera R."/>
            <person name="Culley D."/>
            <person name="Daum C."/>
            <person name="Ezra D."/>
            <person name="Gonzalez J."/>
            <person name="Henrissat B."/>
            <person name="Kuo A."/>
            <person name="Liang C."/>
            <person name="Lipzen A."/>
            <person name="Lutzoni F."/>
            <person name="Magnuson J."/>
            <person name="Mondo S."/>
            <person name="Nolan M."/>
            <person name="Ohm R."/>
            <person name="Pangilinan J."/>
            <person name="Park H.-J."/>
            <person name="Ramirez L."/>
            <person name="Alfaro M."/>
            <person name="Sun H."/>
            <person name="Tritt A."/>
            <person name="Yoshinaga Y."/>
            <person name="Zwiers L.-H."/>
            <person name="Turgeon B."/>
            <person name="Goodwin S."/>
            <person name="Spatafora J."/>
            <person name="Crous P."/>
            <person name="Grigoriev I."/>
        </authorList>
    </citation>
    <scope>NUCLEOTIDE SEQUENCE</scope>
    <source>
        <strain evidence="3">CBS 121167</strain>
    </source>
</reference>
<dbReference type="AlphaFoldDB" id="A0A6A6AWD5"/>
<feature type="compositionally biased region" description="Basic and acidic residues" evidence="2">
    <location>
        <begin position="178"/>
        <end position="191"/>
    </location>
</feature>
<keyword evidence="1" id="KW-0175">Coiled coil</keyword>
<protein>
    <recommendedName>
        <fullName evidence="5">C3H1-type domain-containing protein</fullName>
    </recommendedName>
</protein>
<name>A0A6A6AWD5_9PEZI</name>
<feature type="region of interest" description="Disordered" evidence="2">
    <location>
        <begin position="79"/>
        <end position="147"/>
    </location>
</feature>
<sequence length="495" mass="57508">MERRYSDHYRPRYGDAEQGRQNAERDNRYAAALANLPAQAQYQPASPLPQQFAPYSPFPNYPGYTQVFGQGYEQGARDTARYQFPPPPQPSLPLRDYPDYDRAPYKHDTRDPSRRMKDEPYRDRRSMPPPGSRHGTWLPTDPGHDRLHFRGPRRMSHYEERTRDNFCSPPRSHTIGRPLRDRTRSPPRGFRADTEVSFLGAARRNQKTVARSKEKSQDAIARDKARTAKEHAMAMGKQKPARERKSTLWREIAEPWAKGLNLCYLHFRTKVGCRGRSKECPKIHSIRYLTPEEQQRIPEAEKKLMLAQVKARIEAENKNAKIKKEREEIEKTFSQAANGQHDGGRATDGECLQTMDEAMNNPKEAWKTVVQTCLTYDKAFFRECAEEHAEYAALQAARQAQLEAELAAYVAQPYVPEQQPQVLLSVYYLYGYSPYQQLVPQQQQYEQQQPLPYEHHRGHTGQYQPQQQQQQQPYGQHGGHAQRQHPYEQHRGNVP</sequence>
<proteinExistence type="predicted"/>
<feature type="region of interest" description="Disordered" evidence="2">
    <location>
        <begin position="203"/>
        <end position="222"/>
    </location>
</feature>
<evidence type="ECO:0000313" key="3">
    <source>
        <dbReference type="EMBL" id="KAF2136249.1"/>
    </source>
</evidence>
<organism evidence="3 4">
    <name type="scientific">Aplosporella prunicola CBS 121167</name>
    <dbReference type="NCBI Taxonomy" id="1176127"/>
    <lineage>
        <taxon>Eukaryota</taxon>
        <taxon>Fungi</taxon>
        <taxon>Dikarya</taxon>
        <taxon>Ascomycota</taxon>
        <taxon>Pezizomycotina</taxon>
        <taxon>Dothideomycetes</taxon>
        <taxon>Dothideomycetes incertae sedis</taxon>
        <taxon>Botryosphaeriales</taxon>
        <taxon>Aplosporellaceae</taxon>
        <taxon>Aplosporella</taxon>
    </lineage>
</organism>
<feature type="compositionally biased region" description="Low complexity" evidence="2">
    <location>
        <begin position="461"/>
        <end position="475"/>
    </location>
</feature>
<gene>
    <name evidence="3" type="ORF">K452DRAFT_302896</name>
</gene>
<evidence type="ECO:0000313" key="4">
    <source>
        <dbReference type="Proteomes" id="UP000799438"/>
    </source>
</evidence>
<feature type="compositionally biased region" description="Basic and acidic residues" evidence="2">
    <location>
        <begin position="96"/>
        <end position="126"/>
    </location>
</feature>
<dbReference type="Proteomes" id="UP000799438">
    <property type="component" value="Unassembled WGS sequence"/>
</dbReference>